<dbReference type="AlphaFoldDB" id="A0AAJ0I0B5"/>
<sequence length="70" mass="7514">MDKLGKPIPAQWLTGSNGEWGTPQAPQAPQAPRLKGWAEAGKLPWAMSKGEGKLAIAKLPLGLARRSQRL</sequence>
<protein>
    <submittedName>
        <fullName evidence="2">Uncharacterized protein</fullName>
    </submittedName>
</protein>
<keyword evidence="3" id="KW-1185">Reference proteome</keyword>
<gene>
    <name evidence="2" type="ORF">B0T23DRAFT_408167</name>
</gene>
<feature type="region of interest" description="Disordered" evidence="1">
    <location>
        <begin position="1"/>
        <end position="32"/>
    </location>
</feature>
<comment type="caution">
    <text evidence="2">The sequence shown here is derived from an EMBL/GenBank/DDBJ whole genome shotgun (WGS) entry which is preliminary data.</text>
</comment>
<name>A0AAJ0I0B5_9PEZI</name>
<evidence type="ECO:0000256" key="1">
    <source>
        <dbReference type="SAM" id="MobiDB-lite"/>
    </source>
</evidence>
<dbReference type="GeneID" id="87876888"/>
<feature type="compositionally biased region" description="Low complexity" evidence="1">
    <location>
        <begin position="23"/>
        <end position="32"/>
    </location>
</feature>
<dbReference type="Proteomes" id="UP001285908">
    <property type="component" value="Unassembled WGS sequence"/>
</dbReference>
<evidence type="ECO:0000313" key="3">
    <source>
        <dbReference type="Proteomes" id="UP001285908"/>
    </source>
</evidence>
<proteinExistence type="predicted"/>
<organism evidence="2 3">
    <name type="scientific">Neurospora hispaniola</name>
    <dbReference type="NCBI Taxonomy" id="588809"/>
    <lineage>
        <taxon>Eukaryota</taxon>
        <taxon>Fungi</taxon>
        <taxon>Dikarya</taxon>
        <taxon>Ascomycota</taxon>
        <taxon>Pezizomycotina</taxon>
        <taxon>Sordariomycetes</taxon>
        <taxon>Sordariomycetidae</taxon>
        <taxon>Sordariales</taxon>
        <taxon>Sordariaceae</taxon>
        <taxon>Neurospora</taxon>
    </lineage>
</organism>
<reference evidence="2 3" key="1">
    <citation type="journal article" date="2023" name="Mol. Phylogenet. Evol.">
        <title>Genome-scale phylogeny and comparative genomics of the fungal order Sordariales.</title>
        <authorList>
            <person name="Hensen N."/>
            <person name="Bonometti L."/>
            <person name="Westerberg I."/>
            <person name="Brannstrom I.O."/>
            <person name="Guillou S."/>
            <person name="Cros-Aarteil S."/>
            <person name="Calhoun S."/>
            <person name="Haridas S."/>
            <person name="Kuo A."/>
            <person name="Mondo S."/>
            <person name="Pangilinan J."/>
            <person name="Riley R."/>
            <person name="LaButti K."/>
            <person name="Andreopoulos B."/>
            <person name="Lipzen A."/>
            <person name="Chen C."/>
            <person name="Yan M."/>
            <person name="Daum C."/>
            <person name="Ng V."/>
            <person name="Clum A."/>
            <person name="Steindorff A."/>
            <person name="Ohm R.A."/>
            <person name="Martin F."/>
            <person name="Silar P."/>
            <person name="Natvig D.O."/>
            <person name="Lalanne C."/>
            <person name="Gautier V."/>
            <person name="Ament-Velasquez S.L."/>
            <person name="Kruys A."/>
            <person name="Hutchinson M.I."/>
            <person name="Powell A.J."/>
            <person name="Barry K."/>
            <person name="Miller A.N."/>
            <person name="Grigoriev I.V."/>
            <person name="Debuchy R."/>
            <person name="Gladieux P."/>
            <person name="Hiltunen Thoren M."/>
            <person name="Johannesson H."/>
        </authorList>
    </citation>
    <scope>NUCLEOTIDE SEQUENCE [LARGE SCALE GENOMIC DNA]</scope>
    <source>
        <strain evidence="2 3">FGSC 10403</strain>
    </source>
</reference>
<evidence type="ECO:0000313" key="2">
    <source>
        <dbReference type="EMBL" id="KAK3486106.1"/>
    </source>
</evidence>
<dbReference type="RefSeq" id="XP_062688869.1">
    <property type="nucleotide sequence ID" value="XM_062839266.1"/>
</dbReference>
<dbReference type="EMBL" id="JAULSX010000009">
    <property type="protein sequence ID" value="KAK3486106.1"/>
    <property type="molecule type" value="Genomic_DNA"/>
</dbReference>
<accession>A0AAJ0I0B5</accession>